<proteinExistence type="predicted"/>
<dbReference type="EMBL" id="KZ308172">
    <property type="protein sequence ID" value="KAG8223751.1"/>
    <property type="molecule type" value="Genomic_DNA"/>
</dbReference>
<reference evidence="1" key="1">
    <citation type="submission" date="2013-04" db="EMBL/GenBank/DDBJ databases">
        <authorList>
            <person name="Qu J."/>
            <person name="Murali S.C."/>
            <person name="Bandaranaike D."/>
            <person name="Bellair M."/>
            <person name="Blankenburg K."/>
            <person name="Chao H."/>
            <person name="Dinh H."/>
            <person name="Doddapaneni H."/>
            <person name="Downs B."/>
            <person name="Dugan-Rocha S."/>
            <person name="Elkadiri S."/>
            <person name="Gnanaolivu R.D."/>
            <person name="Hernandez B."/>
            <person name="Javaid M."/>
            <person name="Jayaseelan J.C."/>
            <person name="Lee S."/>
            <person name="Li M."/>
            <person name="Ming W."/>
            <person name="Munidasa M."/>
            <person name="Muniz J."/>
            <person name="Nguyen L."/>
            <person name="Ongeri F."/>
            <person name="Osuji N."/>
            <person name="Pu L.-L."/>
            <person name="Puazo M."/>
            <person name="Qu C."/>
            <person name="Quiroz J."/>
            <person name="Raj R."/>
            <person name="Weissenberger G."/>
            <person name="Xin Y."/>
            <person name="Zou X."/>
            <person name="Han Y."/>
            <person name="Richards S."/>
            <person name="Worley K."/>
            <person name="Muzny D."/>
            <person name="Gibbs R."/>
        </authorList>
    </citation>
    <scope>NUCLEOTIDE SEQUENCE</scope>
    <source>
        <strain evidence="1">Sampled in the wild</strain>
    </source>
</reference>
<gene>
    <name evidence="1" type="ORF">J437_LFUL003116</name>
</gene>
<protein>
    <submittedName>
        <fullName evidence="1">Uncharacterized protein</fullName>
    </submittedName>
</protein>
<name>A0A8K0JWR1_LADFU</name>
<sequence>MKIFSQKFFSRRSCPFSWEWLQKELASKDFFAFAISSTIIAVLADPEDVFDMDNMTEESMNDMNPLIKLSRGKCFQERFQGLIDDFIESGFFH</sequence>
<keyword evidence="2" id="KW-1185">Reference proteome</keyword>
<reference evidence="1" key="2">
    <citation type="submission" date="2017-10" db="EMBL/GenBank/DDBJ databases">
        <title>Ladona fulva Genome sequencing and assembly.</title>
        <authorList>
            <person name="Murali S."/>
            <person name="Richards S."/>
            <person name="Bandaranaike D."/>
            <person name="Bellair M."/>
            <person name="Blankenburg K."/>
            <person name="Chao H."/>
            <person name="Dinh H."/>
            <person name="Doddapaneni H."/>
            <person name="Dugan-Rocha S."/>
            <person name="Elkadiri S."/>
            <person name="Gnanaolivu R."/>
            <person name="Hernandez B."/>
            <person name="Skinner E."/>
            <person name="Javaid M."/>
            <person name="Lee S."/>
            <person name="Li M."/>
            <person name="Ming W."/>
            <person name="Munidasa M."/>
            <person name="Muniz J."/>
            <person name="Nguyen L."/>
            <person name="Hughes D."/>
            <person name="Osuji N."/>
            <person name="Pu L.-L."/>
            <person name="Puazo M."/>
            <person name="Qu C."/>
            <person name="Quiroz J."/>
            <person name="Raj R."/>
            <person name="Weissenberger G."/>
            <person name="Xin Y."/>
            <person name="Zou X."/>
            <person name="Han Y."/>
            <person name="Worley K."/>
            <person name="Muzny D."/>
            <person name="Gibbs R."/>
        </authorList>
    </citation>
    <scope>NUCLEOTIDE SEQUENCE</scope>
    <source>
        <strain evidence="1">Sampled in the wild</strain>
    </source>
</reference>
<dbReference type="AlphaFoldDB" id="A0A8K0JWR1"/>
<evidence type="ECO:0000313" key="1">
    <source>
        <dbReference type="EMBL" id="KAG8223751.1"/>
    </source>
</evidence>
<accession>A0A8K0JWR1</accession>
<evidence type="ECO:0000313" key="2">
    <source>
        <dbReference type="Proteomes" id="UP000792457"/>
    </source>
</evidence>
<organism evidence="1 2">
    <name type="scientific">Ladona fulva</name>
    <name type="common">Scarce chaser dragonfly</name>
    <name type="synonym">Libellula fulva</name>
    <dbReference type="NCBI Taxonomy" id="123851"/>
    <lineage>
        <taxon>Eukaryota</taxon>
        <taxon>Metazoa</taxon>
        <taxon>Ecdysozoa</taxon>
        <taxon>Arthropoda</taxon>
        <taxon>Hexapoda</taxon>
        <taxon>Insecta</taxon>
        <taxon>Pterygota</taxon>
        <taxon>Palaeoptera</taxon>
        <taxon>Odonata</taxon>
        <taxon>Epiprocta</taxon>
        <taxon>Anisoptera</taxon>
        <taxon>Libelluloidea</taxon>
        <taxon>Libellulidae</taxon>
        <taxon>Ladona</taxon>
    </lineage>
</organism>
<dbReference type="Proteomes" id="UP000792457">
    <property type="component" value="Unassembled WGS sequence"/>
</dbReference>
<comment type="caution">
    <text evidence="1">The sequence shown here is derived from an EMBL/GenBank/DDBJ whole genome shotgun (WGS) entry which is preliminary data.</text>
</comment>